<evidence type="ECO:0000313" key="1">
    <source>
        <dbReference type="EMBL" id="KKL73703.1"/>
    </source>
</evidence>
<name>A0A0F9EHX8_9ZZZZ</name>
<feature type="non-terminal residue" evidence="1">
    <location>
        <position position="26"/>
    </location>
</feature>
<reference evidence="1" key="1">
    <citation type="journal article" date="2015" name="Nature">
        <title>Complex archaea that bridge the gap between prokaryotes and eukaryotes.</title>
        <authorList>
            <person name="Spang A."/>
            <person name="Saw J.H."/>
            <person name="Jorgensen S.L."/>
            <person name="Zaremba-Niedzwiedzka K."/>
            <person name="Martijn J."/>
            <person name="Lind A.E."/>
            <person name="van Eijk R."/>
            <person name="Schleper C."/>
            <person name="Guy L."/>
            <person name="Ettema T.J."/>
        </authorList>
    </citation>
    <scope>NUCLEOTIDE SEQUENCE</scope>
</reference>
<dbReference type="AlphaFoldDB" id="A0A0F9EHX8"/>
<accession>A0A0F9EHX8</accession>
<gene>
    <name evidence="1" type="ORF">LCGC14_2072270</name>
</gene>
<comment type="caution">
    <text evidence="1">The sequence shown here is derived from an EMBL/GenBank/DDBJ whole genome shotgun (WGS) entry which is preliminary data.</text>
</comment>
<protein>
    <submittedName>
        <fullName evidence="1">Uncharacterized protein</fullName>
    </submittedName>
</protein>
<dbReference type="EMBL" id="LAZR01024880">
    <property type="protein sequence ID" value="KKL73703.1"/>
    <property type="molecule type" value="Genomic_DNA"/>
</dbReference>
<sequence length="26" mass="3234">MRDKNLPYPKLREIDTAPIQMIIKWY</sequence>
<organism evidence="1">
    <name type="scientific">marine sediment metagenome</name>
    <dbReference type="NCBI Taxonomy" id="412755"/>
    <lineage>
        <taxon>unclassified sequences</taxon>
        <taxon>metagenomes</taxon>
        <taxon>ecological metagenomes</taxon>
    </lineage>
</organism>
<proteinExistence type="predicted"/>